<protein>
    <submittedName>
        <fullName evidence="1">Uncharacterized protein</fullName>
    </submittedName>
</protein>
<gene>
    <name evidence="1" type="ORF">COB13_05130</name>
</gene>
<comment type="caution">
    <text evidence="1">The sequence shown here is derived from an EMBL/GenBank/DDBJ whole genome shotgun (WGS) entry which is preliminary data.</text>
</comment>
<reference key="1">
    <citation type="submission" date="2017-08" db="EMBL/GenBank/DDBJ databases">
        <title>A dynamic microbial community with high functional redundancy inhabits the cold, oxic subseafloor aquifer.</title>
        <authorList>
            <person name="Tully B.J."/>
            <person name="Wheat C.G."/>
            <person name="Glazer B.T."/>
            <person name="Huber J.A."/>
        </authorList>
    </citation>
    <scope>NUCLEOTIDE SEQUENCE [LARGE SCALE GENOMIC DNA]</scope>
</reference>
<reference evidence="1" key="2">
    <citation type="journal article" date="2018" name="ISME J.">
        <title>A dynamic microbial community with high functional redundancy inhabits the cold, oxic subseafloor aquifer.</title>
        <authorList>
            <person name="Tully B.J."/>
            <person name="Wheat C.G."/>
            <person name="Glazer B.T."/>
            <person name="Huber J.A."/>
        </authorList>
    </citation>
    <scope>NUCLEOTIDE SEQUENCE</scope>
    <source>
        <strain evidence="1">NORP83</strain>
    </source>
</reference>
<sequence length="138" mass="15370">MLRMSFMPSDFHPILLILGENSELLKFSSILDDFSKKGANVSLTDSGVFSTDTSVELLEIKAGSNDLAGLWRSLDDSNKLIWRLPKKFAWIFGNEVANLAMSGERAGSVTLECEALNEIRIKVSVGEWENHYLTDGTR</sequence>
<proteinExistence type="predicted"/>
<evidence type="ECO:0000313" key="1">
    <source>
        <dbReference type="EMBL" id="PCJ02574.1"/>
    </source>
</evidence>
<dbReference type="EMBL" id="NVUS01000004">
    <property type="protein sequence ID" value="PCJ02574.1"/>
    <property type="molecule type" value="Genomic_DNA"/>
</dbReference>
<dbReference type="AlphaFoldDB" id="A0A2A4Z641"/>
<accession>A0A2A4Z641</accession>
<name>A0A2A4Z641_9PROT</name>
<organism evidence="1">
    <name type="scientific">OCS116 cluster bacterium</name>
    <dbReference type="NCBI Taxonomy" id="2030921"/>
    <lineage>
        <taxon>Bacteria</taxon>
        <taxon>Pseudomonadati</taxon>
        <taxon>Pseudomonadota</taxon>
        <taxon>Alphaproteobacteria</taxon>
        <taxon>OCS116 cluster</taxon>
    </lineage>
</organism>